<evidence type="ECO:0000256" key="3">
    <source>
        <dbReference type="ARBA" id="ARBA00022475"/>
    </source>
</evidence>
<dbReference type="InterPro" id="IPR001611">
    <property type="entry name" value="Leu-rich_rpt"/>
</dbReference>
<keyword evidence="10" id="KW-0675">Receptor</keyword>
<dbReference type="SMART" id="SM00369">
    <property type="entry name" value="LRR_TYP"/>
    <property type="match status" value="8"/>
</dbReference>
<dbReference type="SMART" id="SM00365">
    <property type="entry name" value="LRR_SD22"/>
    <property type="match status" value="4"/>
</dbReference>
<dbReference type="PANTHER" id="PTHR48061">
    <property type="entry name" value="LEUCINE-RICH REPEAT RECEPTOR PROTEIN KINASE EMS1-LIKE-RELATED"/>
    <property type="match status" value="1"/>
</dbReference>
<dbReference type="Gene3D" id="3.80.10.10">
    <property type="entry name" value="Ribonuclease Inhibitor"/>
    <property type="match status" value="2"/>
</dbReference>
<keyword evidence="8" id="KW-1133">Transmembrane helix</keyword>
<evidence type="ECO:0000256" key="4">
    <source>
        <dbReference type="ARBA" id="ARBA00022614"/>
    </source>
</evidence>
<evidence type="ECO:0000256" key="1">
    <source>
        <dbReference type="ARBA" id="ARBA00004251"/>
    </source>
</evidence>
<dbReference type="Proteomes" id="UP001064489">
    <property type="component" value="Chromosome 3"/>
</dbReference>
<evidence type="ECO:0000256" key="2">
    <source>
        <dbReference type="ARBA" id="ARBA00009592"/>
    </source>
</evidence>
<keyword evidence="7" id="KW-0677">Repeat</keyword>
<dbReference type="PANTHER" id="PTHR48061:SF46">
    <property type="entry name" value="LEUCINE-RICH REPEAT-CONTAINING N-TERMINAL PLANT-TYPE DOMAIN-CONTAINING PROTEIN"/>
    <property type="match status" value="1"/>
</dbReference>
<dbReference type="InterPro" id="IPR046956">
    <property type="entry name" value="RLP23-like"/>
</dbReference>
<dbReference type="AlphaFoldDB" id="A0AAD5NY44"/>
<sequence>MAETRAQELKKMEEGIKQWVKSALVENSKKTEESMAELKALLMNLQRPEPAAVNNGGSFVGQFSHWTRLAKIFPGNIIKLSADNLEMLDLSDNKIHGHIPNWLFNISNLSTLYLSHNFLTGSIEQLPWKGLRYLDLSLNQLSGPIPSSISELVNLTYLDLSHNSLSMSTTLKVNSSFPKLRYLILSSCNINEFPKIFSTADNLETLDLSDNKIHGHIPNWLFNISTLSHVNLSHNFVTGLERLPWKDLQNLDLHSNLLQGLLPPPPPKLYFFSVSHNILTGAIPSSFCNLSSLQYLDLSNNSLSGVIPQCLGNSSNIWVLDLKMNNFHGSIPQTFANGCQLTTLNLNSNRLAGSLPPSLANCGNLEVLDVGNNTINGTFPHWLATLSQLQVLILRSNRFYGTLGDSTTRLRFTMLRILDLSHNSFTGHLQTRFFRKFQAMMSGKNNSAEMRYMGDNLYKDSIMVTMKGFEIEMQRVLTIFTAMDLSSNRENDGDIKRHGPESPPGISESSKGFREMSTGLKALNKISLKKMKMKMGS</sequence>
<dbReference type="InterPro" id="IPR003591">
    <property type="entry name" value="Leu-rich_rpt_typical-subtyp"/>
</dbReference>
<feature type="region of interest" description="Disordered" evidence="12">
    <location>
        <begin position="490"/>
        <end position="514"/>
    </location>
</feature>
<dbReference type="Pfam" id="PF00560">
    <property type="entry name" value="LRR_1"/>
    <property type="match status" value="3"/>
</dbReference>
<evidence type="ECO:0000256" key="5">
    <source>
        <dbReference type="ARBA" id="ARBA00022692"/>
    </source>
</evidence>
<comment type="caution">
    <text evidence="13">The sequence shown here is derived from an EMBL/GenBank/DDBJ whole genome shotgun (WGS) entry which is preliminary data.</text>
</comment>
<evidence type="ECO:0000256" key="7">
    <source>
        <dbReference type="ARBA" id="ARBA00022737"/>
    </source>
</evidence>
<evidence type="ECO:0000256" key="8">
    <source>
        <dbReference type="ARBA" id="ARBA00022989"/>
    </source>
</evidence>
<evidence type="ECO:0000256" key="11">
    <source>
        <dbReference type="ARBA" id="ARBA00023180"/>
    </source>
</evidence>
<comment type="subcellular location">
    <subcellularLocation>
        <location evidence="1">Cell membrane</location>
        <topology evidence="1">Single-pass type I membrane protein</topology>
    </subcellularLocation>
</comment>
<accession>A0AAD5NY44</accession>
<dbReference type="Pfam" id="PF13855">
    <property type="entry name" value="LRR_8"/>
    <property type="match status" value="4"/>
</dbReference>
<organism evidence="13 14">
    <name type="scientific">Acer negundo</name>
    <name type="common">Box elder</name>
    <dbReference type="NCBI Taxonomy" id="4023"/>
    <lineage>
        <taxon>Eukaryota</taxon>
        <taxon>Viridiplantae</taxon>
        <taxon>Streptophyta</taxon>
        <taxon>Embryophyta</taxon>
        <taxon>Tracheophyta</taxon>
        <taxon>Spermatophyta</taxon>
        <taxon>Magnoliopsida</taxon>
        <taxon>eudicotyledons</taxon>
        <taxon>Gunneridae</taxon>
        <taxon>Pentapetalae</taxon>
        <taxon>rosids</taxon>
        <taxon>malvids</taxon>
        <taxon>Sapindales</taxon>
        <taxon>Sapindaceae</taxon>
        <taxon>Hippocastanoideae</taxon>
        <taxon>Acereae</taxon>
        <taxon>Acer</taxon>
    </lineage>
</organism>
<dbReference type="InterPro" id="IPR032675">
    <property type="entry name" value="LRR_dom_sf"/>
</dbReference>
<evidence type="ECO:0000256" key="6">
    <source>
        <dbReference type="ARBA" id="ARBA00022729"/>
    </source>
</evidence>
<keyword evidence="9" id="KW-0472">Membrane</keyword>
<keyword evidence="4" id="KW-0433">Leucine-rich repeat</keyword>
<comment type="similarity">
    <text evidence="2">Belongs to the RLP family.</text>
</comment>
<dbReference type="SUPFAM" id="SSF52047">
    <property type="entry name" value="RNI-like"/>
    <property type="match status" value="1"/>
</dbReference>
<reference evidence="13" key="1">
    <citation type="journal article" date="2022" name="Plant J.">
        <title>Strategies of tolerance reflected in two North American maple genomes.</title>
        <authorList>
            <person name="McEvoy S.L."/>
            <person name="Sezen U.U."/>
            <person name="Trouern-Trend A."/>
            <person name="McMahon S.M."/>
            <person name="Schaberg P.G."/>
            <person name="Yang J."/>
            <person name="Wegrzyn J.L."/>
            <person name="Swenson N.G."/>
        </authorList>
    </citation>
    <scope>NUCLEOTIDE SEQUENCE</scope>
    <source>
        <strain evidence="13">91603</strain>
    </source>
</reference>
<reference evidence="13" key="2">
    <citation type="submission" date="2023-02" db="EMBL/GenBank/DDBJ databases">
        <authorList>
            <person name="Swenson N.G."/>
            <person name="Wegrzyn J.L."/>
            <person name="Mcevoy S.L."/>
        </authorList>
    </citation>
    <scope>NUCLEOTIDE SEQUENCE</scope>
    <source>
        <strain evidence="13">91603</strain>
        <tissue evidence="13">Leaf</tissue>
    </source>
</reference>
<keyword evidence="3" id="KW-1003">Cell membrane</keyword>
<dbReference type="FunFam" id="3.80.10.10:FF:000041">
    <property type="entry name" value="LRR receptor-like serine/threonine-protein kinase ERECTA"/>
    <property type="match status" value="2"/>
</dbReference>
<dbReference type="GO" id="GO:0005886">
    <property type="term" value="C:plasma membrane"/>
    <property type="evidence" value="ECO:0007669"/>
    <property type="project" value="UniProtKB-SubCell"/>
</dbReference>
<evidence type="ECO:0000313" key="14">
    <source>
        <dbReference type="Proteomes" id="UP001064489"/>
    </source>
</evidence>
<dbReference type="PROSITE" id="PS51450">
    <property type="entry name" value="LRR"/>
    <property type="match status" value="2"/>
</dbReference>
<gene>
    <name evidence="13" type="ORF">LWI28_021655</name>
</gene>
<protein>
    <submittedName>
        <fullName evidence="13">Uncharacterized protein</fullName>
    </submittedName>
</protein>
<keyword evidence="6" id="KW-0732">Signal</keyword>
<keyword evidence="11" id="KW-0325">Glycoprotein</keyword>
<dbReference type="EMBL" id="JAJSOW010000100">
    <property type="protein sequence ID" value="KAI9186859.1"/>
    <property type="molecule type" value="Genomic_DNA"/>
</dbReference>
<name>A0AAD5NY44_ACENE</name>
<evidence type="ECO:0000313" key="13">
    <source>
        <dbReference type="EMBL" id="KAI9186859.1"/>
    </source>
</evidence>
<keyword evidence="14" id="KW-1185">Reference proteome</keyword>
<keyword evidence="5" id="KW-0812">Transmembrane</keyword>
<evidence type="ECO:0000256" key="9">
    <source>
        <dbReference type="ARBA" id="ARBA00023136"/>
    </source>
</evidence>
<proteinExistence type="inferred from homology"/>
<feature type="compositionally biased region" description="Basic and acidic residues" evidence="12">
    <location>
        <begin position="490"/>
        <end position="500"/>
    </location>
</feature>
<evidence type="ECO:0000256" key="12">
    <source>
        <dbReference type="SAM" id="MobiDB-lite"/>
    </source>
</evidence>
<evidence type="ECO:0000256" key="10">
    <source>
        <dbReference type="ARBA" id="ARBA00023170"/>
    </source>
</evidence>
<dbReference type="PRINTS" id="PR00019">
    <property type="entry name" value="LEURICHRPT"/>
</dbReference>